<feature type="transmembrane region" description="Helical" evidence="7">
    <location>
        <begin position="389"/>
        <end position="409"/>
    </location>
</feature>
<evidence type="ECO:0000256" key="5">
    <source>
        <dbReference type="ARBA" id="ARBA00022989"/>
    </source>
</evidence>
<keyword evidence="5 7" id="KW-1133">Transmembrane helix</keyword>
<dbReference type="InterPro" id="IPR036259">
    <property type="entry name" value="MFS_trans_sf"/>
</dbReference>
<keyword evidence="3" id="KW-1003">Cell membrane</keyword>
<comment type="caution">
    <text evidence="9">The sequence shown here is derived from an EMBL/GenBank/DDBJ whole genome shotgun (WGS) entry which is preliminary data.</text>
</comment>
<evidence type="ECO:0000256" key="2">
    <source>
        <dbReference type="ARBA" id="ARBA00022448"/>
    </source>
</evidence>
<feature type="transmembrane region" description="Helical" evidence="7">
    <location>
        <begin position="93"/>
        <end position="111"/>
    </location>
</feature>
<feature type="transmembrane region" description="Helical" evidence="7">
    <location>
        <begin position="265"/>
        <end position="285"/>
    </location>
</feature>
<evidence type="ECO:0000313" key="10">
    <source>
        <dbReference type="Proteomes" id="UP001595997"/>
    </source>
</evidence>
<dbReference type="PANTHER" id="PTHR23513">
    <property type="entry name" value="INTEGRAL MEMBRANE EFFLUX PROTEIN-RELATED"/>
    <property type="match status" value="1"/>
</dbReference>
<feature type="transmembrane region" description="Helical" evidence="7">
    <location>
        <begin position="321"/>
        <end position="346"/>
    </location>
</feature>
<dbReference type="Gene3D" id="1.20.1250.20">
    <property type="entry name" value="MFS general substrate transporter like domains"/>
    <property type="match status" value="1"/>
</dbReference>
<dbReference type="PROSITE" id="PS50850">
    <property type="entry name" value="MFS"/>
    <property type="match status" value="1"/>
</dbReference>
<keyword evidence="4 7" id="KW-0812">Transmembrane</keyword>
<feature type="transmembrane region" description="Helical" evidence="7">
    <location>
        <begin position="297"/>
        <end position="315"/>
    </location>
</feature>
<feature type="transmembrane region" description="Helical" evidence="7">
    <location>
        <begin position="358"/>
        <end position="383"/>
    </location>
</feature>
<accession>A0ABV9A229</accession>
<evidence type="ECO:0000256" key="6">
    <source>
        <dbReference type="ARBA" id="ARBA00023136"/>
    </source>
</evidence>
<keyword evidence="2" id="KW-0813">Transport</keyword>
<gene>
    <name evidence="9" type="ORF">ACFPA8_00185</name>
</gene>
<evidence type="ECO:0000256" key="4">
    <source>
        <dbReference type="ARBA" id="ARBA00022692"/>
    </source>
</evidence>
<feature type="transmembrane region" description="Helical" evidence="7">
    <location>
        <begin position="237"/>
        <end position="259"/>
    </location>
</feature>
<evidence type="ECO:0000256" key="1">
    <source>
        <dbReference type="ARBA" id="ARBA00004651"/>
    </source>
</evidence>
<keyword evidence="10" id="KW-1185">Reference proteome</keyword>
<evidence type="ECO:0000259" key="8">
    <source>
        <dbReference type="PROSITE" id="PS50850"/>
    </source>
</evidence>
<feature type="transmembrane region" description="Helical" evidence="7">
    <location>
        <begin position="61"/>
        <end position="81"/>
    </location>
</feature>
<dbReference type="RefSeq" id="WP_386440398.1">
    <property type="nucleotide sequence ID" value="NZ_JBHSFH010000001.1"/>
</dbReference>
<comment type="subcellular location">
    <subcellularLocation>
        <location evidence="1">Cell membrane</location>
        <topology evidence="1">Multi-pass membrane protein</topology>
    </subcellularLocation>
</comment>
<dbReference type="Pfam" id="PF05977">
    <property type="entry name" value="MFS_3"/>
    <property type="match status" value="1"/>
</dbReference>
<organism evidence="9 10">
    <name type="scientific">Streptomyces ovatisporus</name>
    <dbReference type="NCBI Taxonomy" id="1128682"/>
    <lineage>
        <taxon>Bacteria</taxon>
        <taxon>Bacillati</taxon>
        <taxon>Actinomycetota</taxon>
        <taxon>Actinomycetes</taxon>
        <taxon>Kitasatosporales</taxon>
        <taxon>Streptomycetaceae</taxon>
        <taxon>Streptomyces</taxon>
    </lineage>
</organism>
<dbReference type="PANTHER" id="PTHR23513:SF6">
    <property type="entry name" value="MAJOR FACILITATOR SUPERFAMILY ASSOCIATED DOMAIN-CONTAINING PROTEIN"/>
    <property type="match status" value="1"/>
</dbReference>
<dbReference type="Proteomes" id="UP001595997">
    <property type="component" value="Unassembled WGS sequence"/>
</dbReference>
<sequence length="428" mass="44613">MSVAEGPAVGAGPRRQPPPLRRNRDFLLLWLGAGVSVLGDRAATVAFPLLMIWYGGSATEAGLVGFAGLLPMLLVQLPAGVVVDRLDRRKTMIVCDVAGLLAMLSVGVALLNGRLWLPHMLAVAFVEGTAAIFYRLSERAAVRNVVHPDHLAPALSQNEARARAAGLLGQPLGSSLYGAARWSPFVFAAASHLLALVSLLCIRKKFQTERREEPWRLRAEMAEGFAWLLRQRFLRAAISLVAVTNVLFQALSLALVLIVKESGGSPASIGFIGLVSGAGGIIGALTGSQFVQRMNPGTVMISIFAVWSALMPVVALTSNVYVLAALFAGTSFAGAVLNVMAGVYQVQITPDEMQGRVGSVAGLLSSGASSLGALGGGFALSAVGSTGTVLAVGAVMAATLVTAVLVPSVRRAKRTESPHRPEPPGSRA</sequence>
<proteinExistence type="predicted"/>
<reference evidence="10" key="1">
    <citation type="journal article" date="2019" name="Int. J. Syst. Evol. Microbiol.">
        <title>The Global Catalogue of Microorganisms (GCM) 10K type strain sequencing project: providing services to taxonomists for standard genome sequencing and annotation.</title>
        <authorList>
            <consortium name="The Broad Institute Genomics Platform"/>
            <consortium name="The Broad Institute Genome Sequencing Center for Infectious Disease"/>
            <person name="Wu L."/>
            <person name="Ma J."/>
        </authorList>
    </citation>
    <scope>NUCLEOTIDE SEQUENCE [LARGE SCALE GENOMIC DNA]</scope>
    <source>
        <strain evidence="10">CGMCC 4.7357</strain>
    </source>
</reference>
<name>A0ABV9A229_9ACTN</name>
<feature type="domain" description="Major facilitator superfamily (MFS) profile" evidence="8">
    <location>
        <begin position="25"/>
        <end position="411"/>
    </location>
</feature>
<dbReference type="InterPro" id="IPR010290">
    <property type="entry name" value="TM_effector"/>
</dbReference>
<dbReference type="SUPFAM" id="SSF103473">
    <property type="entry name" value="MFS general substrate transporter"/>
    <property type="match status" value="1"/>
</dbReference>
<dbReference type="CDD" id="cd06173">
    <property type="entry name" value="MFS_MefA_like"/>
    <property type="match status" value="1"/>
</dbReference>
<dbReference type="InterPro" id="IPR020846">
    <property type="entry name" value="MFS_dom"/>
</dbReference>
<keyword evidence="6 7" id="KW-0472">Membrane</keyword>
<protein>
    <submittedName>
        <fullName evidence="9">MFS transporter</fullName>
    </submittedName>
</protein>
<feature type="transmembrane region" description="Helical" evidence="7">
    <location>
        <begin position="27"/>
        <end position="55"/>
    </location>
</feature>
<feature type="transmembrane region" description="Helical" evidence="7">
    <location>
        <begin position="182"/>
        <end position="202"/>
    </location>
</feature>
<dbReference type="EMBL" id="JBHSFH010000001">
    <property type="protein sequence ID" value="MFC4492558.1"/>
    <property type="molecule type" value="Genomic_DNA"/>
</dbReference>
<evidence type="ECO:0000256" key="7">
    <source>
        <dbReference type="SAM" id="Phobius"/>
    </source>
</evidence>
<evidence type="ECO:0000313" key="9">
    <source>
        <dbReference type="EMBL" id="MFC4492558.1"/>
    </source>
</evidence>
<evidence type="ECO:0000256" key="3">
    <source>
        <dbReference type="ARBA" id="ARBA00022475"/>
    </source>
</evidence>